<dbReference type="InterPro" id="IPR039537">
    <property type="entry name" value="Retrotran_Ty1/copia-like"/>
</dbReference>
<dbReference type="Gene3D" id="3.30.420.10">
    <property type="entry name" value="Ribonuclease H-like superfamily/Ribonuclease H"/>
    <property type="match status" value="1"/>
</dbReference>
<organism evidence="13 14">
    <name type="scientific">Stegodyphus mimosarum</name>
    <name type="common">African social velvet spider</name>
    <dbReference type="NCBI Taxonomy" id="407821"/>
    <lineage>
        <taxon>Eukaryota</taxon>
        <taxon>Metazoa</taxon>
        <taxon>Ecdysozoa</taxon>
        <taxon>Arthropoda</taxon>
        <taxon>Chelicerata</taxon>
        <taxon>Arachnida</taxon>
        <taxon>Araneae</taxon>
        <taxon>Araneomorphae</taxon>
        <taxon>Entelegynae</taxon>
        <taxon>Eresoidea</taxon>
        <taxon>Eresidae</taxon>
        <taxon>Stegodyphus</taxon>
    </lineage>
</organism>
<dbReference type="Pfam" id="PF25597">
    <property type="entry name" value="SH3_retrovirus"/>
    <property type="match status" value="1"/>
</dbReference>
<keyword evidence="8" id="KW-0548">Nucleotidyltransferase</keyword>
<dbReference type="GO" id="GO:0003676">
    <property type="term" value="F:nucleic acid binding"/>
    <property type="evidence" value="ECO:0007669"/>
    <property type="project" value="InterPro"/>
</dbReference>
<evidence type="ECO:0000256" key="10">
    <source>
        <dbReference type="ARBA" id="ARBA00023268"/>
    </source>
</evidence>
<dbReference type="InterPro" id="IPR001584">
    <property type="entry name" value="Integrase_cat-core"/>
</dbReference>
<sequence>MPKLNRDNYHTWCIRSRAVLVQKRCWEAVEPGYGIQMNEAQRKMNDEALTLLFLIVEDTFLHDIGDCIRARDAWTCLKEMHTKFGLLHVLQLMREFFNINMKPNESVQSYLARLMDLRGKLANGGYAFTDRKVALVMLLGLPRSYESLILSLEKDEANLTTTIVKPRLLVEEKRIIRNESSAKVYHEEQALHTKGFATNQKKPAFGKPMKNYAAKRPNEEETNRGRSTTCFSCELGGNLLSIGRIEERGLKVEFPEGKAKVIGKNGDTLLSGEKKGRLYIIKEKMATAYATKTESANLLHHRLGHPHFCTTKNIGKMKRKKFLKAASTKAKDILEVTHSDVVGKISPPSFGSSNYFVTFTDEFPHYTTAFPMKAKIEVLEKFEEYCCMVENLQNRKTKFLRSNNGGEYISGKFDKYLTAHGIQRQLTVPDTPQQNGLAERLNQTLINTTRCLLIESGADHRFWVEAMATAAYLHNKRTSMAIDGDIPEGRWSGYGSKADHLRVFGFRAWSHVRSHSRGCKLDPKATECVSVGYPKGVKGYKFKCANSAEEATLKIEDFESEYPLDLPETEACDSSLDHIIPEANDLDESEHLNTDPIDQNFERYPDIQLGNTPDYEDEGQSVTEIQDVANNLDSEVEAAARNPAHGSERGEKRKTKIPKHFEDFYLYNAQEVQQSEGKDPVTLKDVLKSPKADMWLKAMEEEIQNLTQAQTWELTTKPQGAKVIPSRWLLHKKKDEIGNRAKFKERLVTKGYLQIPGVDFQDTFSPVIKLKSIRLLLAVAAEKNLEVHQMDVTAAYLNVILKEDIYMAQLEGCIEKGKEHLVCHLKKSIYGLRQSGRAWNTCLNDFLIQYGLKRSSAKPCIYFCHEKNIIIGIYVDDLLIVGNMAEINEFKGSIKKRFSVKDLGPASQILSMQICKEENGSFTLDQIVYILEILETFKMTEAKCASTPLDFSIKYKKVDEQQWEEIKENSKEIPYRQAIGSLLYMSCGTHPDMAYSSTYMSQFNEKYDEEHWRGVKHILRYLKGTQHRKLRFQKTGEPLQVYSDADWGGDRTDHTSYSGTQVLQSHGRARSNPQQLHRRQTQKSDELLRLHTLKKNAGKRDSTIGYNIEAYSPVVTSNVSKANK</sequence>
<evidence type="ECO:0000313" key="14">
    <source>
        <dbReference type="Proteomes" id="UP000054359"/>
    </source>
</evidence>
<dbReference type="STRING" id="407821.A0A087T1Z9"/>
<feature type="domain" description="Integrase catalytic" evidence="12">
    <location>
        <begin position="327"/>
        <end position="495"/>
    </location>
</feature>
<gene>
    <name evidence="13" type="ORF">X975_26772</name>
</gene>
<dbReference type="GO" id="GO:0004519">
    <property type="term" value="F:endonuclease activity"/>
    <property type="evidence" value="ECO:0007669"/>
    <property type="project" value="UniProtKB-KW"/>
</dbReference>
<dbReference type="SUPFAM" id="SSF56672">
    <property type="entry name" value="DNA/RNA polymerases"/>
    <property type="match status" value="1"/>
</dbReference>
<dbReference type="GO" id="GO:0046872">
    <property type="term" value="F:metal ion binding"/>
    <property type="evidence" value="ECO:0007669"/>
    <property type="project" value="UniProtKB-KW"/>
</dbReference>
<dbReference type="GO" id="GO:0016787">
    <property type="term" value="F:hydrolase activity"/>
    <property type="evidence" value="ECO:0007669"/>
    <property type="project" value="UniProtKB-KW"/>
</dbReference>
<dbReference type="AlphaFoldDB" id="A0A087T1Z9"/>
<dbReference type="PANTHER" id="PTHR42648:SF11">
    <property type="entry name" value="TRANSPOSON TY4-P GAG-POL POLYPROTEIN"/>
    <property type="match status" value="1"/>
</dbReference>
<dbReference type="Proteomes" id="UP000054359">
    <property type="component" value="Unassembled WGS sequence"/>
</dbReference>
<dbReference type="PANTHER" id="PTHR42648">
    <property type="entry name" value="TRANSPOSASE, PUTATIVE-RELATED"/>
    <property type="match status" value="1"/>
</dbReference>
<evidence type="ECO:0000313" key="13">
    <source>
        <dbReference type="EMBL" id="KFM59138.1"/>
    </source>
</evidence>
<keyword evidence="9" id="KW-0233">DNA recombination</keyword>
<evidence type="ECO:0000256" key="8">
    <source>
        <dbReference type="ARBA" id="ARBA00022932"/>
    </source>
</evidence>
<evidence type="ECO:0000256" key="5">
    <source>
        <dbReference type="ARBA" id="ARBA00022842"/>
    </source>
</evidence>
<dbReference type="Pfam" id="PF14223">
    <property type="entry name" value="Retrotran_gag_2"/>
    <property type="match status" value="1"/>
</dbReference>
<dbReference type="PROSITE" id="PS50994">
    <property type="entry name" value="INTEGRASE"/>
    <property type="match status" value="1"/>
</dbReference>
<dbReference type="GO" id="GO:0003964">
    <property type="term" value="F:RNA-directed DNA polymerase activity"/>
    <property type="evidence" value="ECO:0007669"/>
    <property type="project" value="UniProtKB-KW"/>
</dbReference>
<evidence type="ECO:0000256" key="11">
    <source>
        <dbReference type="SAM" id="MobiDB-lite"/>
    </source>
</evidence>
<accession>A0A087T1Z9</accession>
<dbReference type="GO" id="GO:0042575">
    <property type="term" value="C:DNA polymerase complex"/>
    <property type="evidence" value="ECO:0007669"/>
    <property type="project" value="UniProtKB-ARBA"/>
</dbReference>
<evidence type="ECO:0000256" key="1">
    <source>
        <dbReference type="ARBA" id="ARBA00022722"/>
    </source>
</evidence>
<reference evidence="13 14" key="1">
    <citation type="submission" date="2013-11" db="EMBL/GenBank/DDBJ databases">
        <title>Genome sequencing of Stegodyphus mimosarum.</title>
        <authorList>
            <person name="Bechsgaard J."/>
        </authorList>
    </citation>
    <scope>NUCLEOTIDE SEQUENCE [LARGE SCALE GENOMIC DNA]</scope>
</reference>
<dbReference type="InterPro" id="IPR036397">
    <property type="entry name" value="RNaseH_sf"/>
</dbReference>
<keyword evidence="2" id="KW-0479">Metal-binding</keyword>
<name>A0A087T1Z9_STEMI</name>
<keyword evidence="6" id="KW-0229">DNA integration</keyword>
<keyword evidence="8" id="KW-0808">Transferase</keyword>
<feature type="non-terminal residue" evidence="13">
    <location>
        <position position="1124"/>
    </location>
</feature>
<dbReference type="InterPro" id="IPR057670">
    <property type="entry name" value="SH3_retrovirus"/>
</dbReference>
<feature type="region of interest" description="Disordered" evidence="11">
    <location>
        <begin position="1053"/>
        <end position="1086"/>
    </location>
</feature>
<keyword evidence="10" id="KW-0511">Multifunctional enzyme</keyword>
<dbReference type="InterPro" id="IPR013103">
    <property type="entry name" value="RVT_2"/>
</dbReference>
<dbReference type="OrthoDB" id="6418978at2759"/>
<keyword evidence="1" id="KW-0540">Nuclease</keyword>
<dbReference type="EMBL" id="KK113026">
    <property type="protein sequence ID" value="KFM59138.1"/>
    <property type="molecule type" value="Genomic_DNA"/>
</dbReference>
<dbReference type="GO" id="GO:0015074">
    <property type="term" value="P:DNA integration"/>
    <property type="evidence" value="ECO:0007669"/>
    <property type="project" value="UniProtKB-KW"/>
</dbReference>
<evidence type="ECO:0000259" key="12">
    <source>
        <dbReference type="PROSITE" id="PS50994"/>
    </source>
</evidence>
<keyword evidence="5" id="KW-0460">Magnesium</keyword>
<evidence type="ECO:0000256" key="2">
    <source>
        <dbReference type="ARBA" id="ARBA00022723"/>
    </source>
</evidence>
<keyword evidence="4" id="KW-0378">Hydrolase</keyword>
<evidence type="ECO:0000256" key="3">
    <source>
        <dbReference type="ARBA" id="ARBA00022759"/>
    </source>
</evidence>
<evidence type="ECO:0000256" key="7">
    <source>
        <dbReference type="ARBA" id="ARBA00022918"/>
    </source>
</evidence>
<dbReference type="InterPro" id="IPR043502">
    <property type="entry name" value="DNA/RNA_pol_sf"/>
</dbReference>
<evidence type="ECO:0000256" key="6">
    <source>
        <dbReference type="ARBA" id="ARBA00022908"/>
    </source>
</evidence>
<keyword evidence="14" id="KW-1185">Reference proteome</keyword>
<feature type="compositionally biased region" description="Polar residues" evidence="11">
    <location>
        <begin position="1055"/>
        <end position="1064"/>
    </location>
</feature>
<dbReference type="InterPro" id="IPR012337">
    <property type="entry name" value="RNaseH-like_sf"/>
</dbReference>
<dbReference type="GO" id="GO:0006310">
    <property type="term" value="P:DNA recombination"/>
    <property type="evidence" value="ECO:0007669"/>
    <property type="project" value="UniProtKB-KW"/>
</dbReference>
<dbReference type="GO" id="GO:0003887">
    <property type="term" value="F:DNA-directed DNA polymerase activity"/>
    <property type="evidence" value="ECO:0007669"/>
    <property type="project" value="UniProtKB-KW"/>
</dbReference>
<proteinExistence type="predicted"/>
<keyword evidence="3" id="KW-0255">Endonuclease</keyword>
<keyword evidence="7" id="KW-0695">RNA-directed DNA polymerase</keyword>
<keyword evidence="8" id="KW-0239">DNA-directed DNA polymerase</keyword>
<dbReference type="Pfam" id="PF07727">
    <property type="entry name" value="RVT_2"/>
    <property type="match status" value="1"/>
</dbReference>
<dbReference type="OMA" id="APMRYAN"/>
<protein>
    <submittedName>
        <fullName evidence="13">Retrovirus-related Pol polyprotein from transposon TNT 1-94</fullName>
    </submittedName>
</protein>
<dbReference type="SUPFAM" id="SSF53098">
    <property type="entry name" value="Ribonuclease H-like"/>
    <property type="match status" value="1"/>
</dbReference>
<evidence type="ECO:0000256" key="9">
    <source>
        <dbReference type="ARBA" id="ARBA00023172"/>
    </source>
</evidence>
<evidence type="ECO:0000256" key="4">
    <source>
        <dbReference type="ARBA" id="ARBA00022801"/>
    </source>
</evidence>